<protein>
    <submittedName>
        <fullName evidence="1">Uncharacterized protein</fullName>
    </submittedName>
</protein>
<gene>
    <name evidence="1" type="ORF">G9399_23865</name>
</gene>
<organism evidence="1 2">
    <name type="scientific">Serratia fonticola</name>
    <dbReference type="NCBI Taxonomy" id="47917"/>
    <lineage>
        <taxon>Bacteria</taxon>
        <taxon>Pseudomonadati</taxon>
        <taxon>Pseudomonadota</taxon>
        <taxon>Gammaproteobacteria</taxon>
        <taxon>Enterobacterales</taxon>
        <taxon>Yersiniaceae</taxon>
        <taxon>Serratia</taxon>
    </lineage>
</organism>
<proteinExistence type="predicted"/>
<evidence type="ECO:0000313" key="1">
    <source>
        <dbReference type="EMBL" id="QKJ60762.1"/>
    </source>
</evidence>
<evidence type="ECO:0000313" key="2">
    <source>
        <dbReference type="Proteomes" id="UP000503464"/>
    </source>
</evidence>
<dbReference type="Proteomes" id="UP000503464">
    <property type="component" value="Chromosome"/>
</dbReference>
<dbReference type="AlphaFoldDB" id="A0AAE7EKW8"/>
<sequence length="235" mass="27307">MDYSYFLRQHMQAERKMALSLDKGVEGVYEKAIDTTEALYDGFERLSWRTSCFIDKYEDVCQEIKIEDERYFYGILELFGKRDILLHMLILYIEFVLDDEDRTQREAKSRTRGTSRLFAAFTSGVLTKKAIAYTIGKSLSGSPEILASIRKQTYKKGPWALTGVAFYGQVQRAAMAARKLRTLEPRYYNILYNNRIEMLYIYVDPIITALIMKLKGKHNATLEEKIEILEGVIDL</sequence>
<dbReference type="RefSeq" id="WP_173409900.1">
    <property type="nucleotide sequence ID" value="NZ_CP054160.3"/>
</dbReference>
<reference evidence="2" key="1">
    <citation type="submission" date="2020-03" db="EMBL/GenBank/DDBJ databases">
        <title>Genome sequences of seven Enterobacteriaceae strains isolated from Canadian wastewater treatment facilities.</title>
        <authorList>
            <person name="Huang H."/>
            <person name="Chmara J.T."/>
            <person name="Duceppe M.-O."/>
        </authorList>
    </citation>
    <scope>NUCLEOTIDE SEQUENCE [LARGE SCALE GENOMIC DNA]</scope>
    <source>
        <strain evidence="2">Biosolid 3</strain>
    </source>
</reference>
<name>A0AAE7EKW8_SERFO</name>
<dbReference type="EMBL" id="CP054160">
    <property type="protein sequence ID" value="QKJ60762.1"/>
    <property type="molecule type" value="Genomic_DNA"/>
</dbReference>
<accession>A0AAE7EKW8</accession>